<organism evidence="4 5">
    <name type="scientific">Owenia fusiformis</name>
    <name type="common">Polychaete worm</name>
    <dbReference type="NCBI Taxonomy" id="6347"/>
    <lineage>
        <taxon>Eukaryota</taxon>
        <taxon>Metazoa</taxon>
        <taxon>Spiralia</taxon>
        <taxon>Lophotrochozoa</taxon>
        <taxon>Annelida</taxon>
        <taxon>Polychaeta</taxon>
        <taxon>Sedentaria</taxon>
        <taxon>Canalipalpata</taxon>
        <taxon>Sabellida</taxon>
        <taxon>Oweniida</taxon>
        <taxon>Oweniidae</taxon>
        <taxon>Owenia</taxon>
    </lineage>
</organism>
<dbReference type="AlphaFoldDB" id="A0A8S4PWN9"/>
<evidence type="ECO:0000259" key="3">
    <source>
        <dbReference type="SMART" id="SM01017"/>
    </source>
</evidence>
<dbReference type="PANTHER" id="PTHR11188:SF176">
    <property type="entry name" value="ARRESTIN DOMAIN-CONTAINING PROTEIN 1"/>
    <property type="match status" value="1"/>
</dbReference>
<proteinExistence type="inferred from homology"/>
<gene>
    <name evidence="4" type="ORF">OFUS_LOCUS22235</name>
</gene>
<dbReference type="SMART" id="SM01017">
    <property type="entry name" value="Arrestin_C"/>
    <property type="match status" value="1"/>
</dbReference>
<dbReference type="InterPro" id="IPR014756">
    <property type="entry name" value="Ig_E-set"/>
</dbReference>
<accession>A0A8S4PWN9</accession>
<dbReference type="InterPro" id="IPR011022">
    <property type="entry name" value="Arrestin_C-like"/>
</dbReference>
<protein>
    <recommendedName>
        <fullName evidence="3">Arrestin C-terminal-like domain-containing protein</fullName>
    </recommendedName>
</protein>
<evidence type="ECO:0000256" key="1">
    <source>
        <dbReference type="ARBA" id="ARBA00005298"/>
    </source>
</evidence>
<evidence type="ECO:0000313" key="4">
    <source>
        <dbReference type="EMBL" id="CAH1798043.1"/>
    </source>
</evidence>
<feature type="region of interest" description="Disordered" evidence="2">
    <location>
        <begin position="342"/>
        <end position="362"/>
    </location>
</feature>
<comment type="caution">
    <text evidence="4">The sequence shown here is derived from an EMBL/GenBank/DDBJ whole genome shotgun (WGS) entry which is preliminary data.</text>
</comment>
<dbReference type="Pfam" id="PF02752">
    <property type="entry name" value="Arrestin_C"/>
    <property type="match status" value="1"/>
</dbReference>
<keyword evidence="5" id="KW-1185">Reference proteome</keyword>
<feature type="domain" description="Arrestin C-terminal-like" evidence="3">
    <location>
        <begin position="182"/>
        <end position="312"/>
    </location>
</feature>
<dbReference type="InterPro" id="IPR011021">
    <property type="entry name" value="Arrestin-like_N"/>
</dbReference>
<dbReference type="Gene3D" id="2.60.40.640">
    <property type="match status" value="2"/>
</dbReference>
<name>A0A8S4PWN9_OWEFU</name>
<dbReference type="PANTHER" id="PTHR11188">
    <property type="entry name" value="ARRESTIN DOMAIN CONTAINING PROTEIN"/>
    <property type="match status" value="1"/>
</dbReference>
<evidence type="ECO:0000256" key="2">
    <source>
        <dbReference type="SAM" id="MobiDB-lite"/>
    </source>
</evidence>
<reference evidence="4" key="1">
    <citation type="submission" date="2022-03" db="EMBL/GenBank/DDBJ databases">
        <authorList>
            <person name="Martin C."/>
        </authorList>
    </citation>
    <scope>NUCLEOTIDE SEQUENCE</scope>
</reference>
<comment type="similarity">
    <text evidence="1">Belongs to the arrestin family.</text>
</comment>
<dbReference type="Proteomes" id="UP000749559">
    <property type="component" value="Unassembled WGS sequence"/>
</dbReference>
<evidence type="ECO:0000313" key="5">
    <source>
        <dbReference type="Proteomes" id="UP000749559"/>
    </source>
</evidence>
<dbReference type="SUPFAM" id="SSF81296">
    <property type="entry name" value="E set domains"/>
    <property type="match status" value="2"/>
</dbReference>
<dbReference type="GO" id="GO:0015031">
    <property type="term" value="P:protein transport"/>
    <property type="evidence" value="ECO:0007669"/>
    <property type="project" value="TreeGrafter"/>
</dbReference>
<sequence>MGKLRLFDIILDKPQTVYQAGELITGRVVLELDEPMKMRGLRVLFHGAANVHWTESHSTGSGKNRRTTTVHYNAHESYFEHIIVLYGKAPGESGDNPSHPQGQFTYQFQFLLPPGLPSSFEGAWGQVRYWVKGTIDRPWRFDHNCKRPFTVLSHLDLNTYQPNPSQGLEGKNEKTLCCWCCASGPISATFRIAKQGYVPGEPIYINAEIENNASRKMKASRVEFKQIIAFHATRKTRHSTNTIQTLQKGEIDAGGTESWENVQLVVPPLPPSHLVGCRIIDIRYILNFVVDPSGPAFDLEVPLEVIIGTIPLQQMWSNFSTNMNYNTAYGMGTEPTPMVAMPTAPPQGPPPTNPSAPGAPPPTYAECVFGKSRIADDQDNQYTRGELDYAPIYTYYNFNQGADQGQGQQPPQAWTS</sequence>
<dbReference type="OrthoDB" id="2333384at2759"/>
<feature type="compositionally biased region" description="Pro residues" evidence="2">
    <location>
        <begin position="343"/>
        <end position="362"/>
    </location>
</feature>
<dbReference type="InterPro" id="IPR014752">
    <property type="entry name" value="Arrestin-like_C"/>
</dbReference>
<dbReference type="InterPro" id="IPR050357">
    <property type="entry name" value="Arrestin_domain-protein"/>
</dbReference>
<dbReference type="GO" id="GO:0005737">
    <property type="term" value="C:cytoplasm"/>
    <property type="evidence" value="ECO:0007669"/>
    <property type="project" value="TreeGrafter"/>
</dbReference>
<dbReference type="Pfam" id="PF00339">
    <property type="entry name" value="Arrestin_N"/>
    <property type="match status" value="1"/>
</dbReference>
<dbReference type="EMBL" id="CAIIXF020000010">
    <property type="protein sequence ID" value="CAH1798043.1"/>
    <property type="molecule type" value="Genomic_DNA"/>
</dbReference>